<reference evidence="3" key="1">
    <citation type="submission" date="2025-08" db="UniProtKB">
        <authorList>
            <consortium name="RefSeq"/>
        </authorList>
    </citation>
    <scope>IDENTIFICATION</scope>
    <source>
        <tissue evidence="3">Whole organism</tissue>
    </source>
</reference>
<dbReference type="InterPro" id="IPR018289">
    <property type="entry name" value="MULE_transposase_dom"/>
</dbReference>
<keyword evidence="2" id="KW-1185">Reference proteome</keyword>
<sequence length="446" mass="52561">MKYDTLNCKGRAILYDMGAGFTHRGNHNHPPNPDLVEERAFHRQVLNDCREQKWVSYRQILDNQRSNRRYSRRVRARMTLPRLRSSMRRARLETYPEIPQTLEELSAALLDVNNAHIIQTEGDDFIYAGSVTARDGSHHVIFMSEEQKWILGEAEVLHADGTFKSRPATPRSSQLFCIVTTWETHVVPLCWVLMERRTISAYRAVFQFLKNQTAINPRKIITDFEYPQQRAWQIEFPRASIQGCLYHLCSAFIKKCKNLRLVRYMRHFPDIKKVLMKAVAISLLPSQYFERALQIIKGDIRRRNAVVYYLMRGFFNYVNDEWIANNRRRGWMCFFNKADRTNNACESHNRMLHNKVGAHRPNVWQFIEALKVLENNAILDVEAISGEGVEVSRARRWTSVVMDARLQRLSRNLRRTIFRNRDYAIRSFLNRASHINHRVVNNLLPE</sequence>
<evidence type="ECO:0000313" key="3">
    <source>
        <dbReference type="RefSeq" id="XP_052125099.1"/>
    </source>
</evidence>
<dbReference type="KEGG" id="foc:127749731"/>
<evidence type="ECO:0000259" key="1">
    <source>
        <dbReference type="Pfam" id="PF10551"/>
    </source>
</evidence>
<dbReference type="PANTHER" id="PTHR47160:SF10">
    <property type="entry name" value="MULE TRANSPOSASE DOMAIN-CONTAINING PROTEIN"/>
    <property type="match status" value="1"/>
</dbReference>
<dbReference type="Pfam" id="PF10551">
    <property type="entry name" value="MULE"/>
    <property type="match status" value="1"/>
</dbReference>
<dbReference type="RefSeq" id="XP_052125099.1">
    <property type="nucleotide sequence ID" value="XM_052269139.1"/>
</dbReference>
<protein>
    <submittedName>
        <fullName evidence="3">Uncharacterized protein LOC127749731</fullName>
    </submittedName>
</protein>
<organism evidence="2 3">
    <name type="scientific">Frankliniella occidentalis</name>
    <name type="common">Western flower thrips</name>
    <name type="synonym">Euthrips occidentalis</name>
    <dbReference type="NCBI Taxonomy" id="133901"/>
    <lineage>
        <taxon>Eukaryota</taxon>
        <taxon>Metazoa</taxon>
        <taxon>Ecdysozoa</taxon>
        <taxon>Arthropoda</taxon>
        <taxon>Hexapoda</taxon>
        <taxon>Insecta</taxon>
        <taxon>Pterygota</taxon>
        <taxon>Neoptera</taxon>
        <taxon>Paraneoptera</taxon>
        <taxon>Thysanoptera</taxon>
        <taxon>Terebrantia</taxon>
        <taxon>Thripoidea</taxon>
        <taxon>Thripidae</taxon>
        <taxon>Frankliniella</taxon>
    </lineage>
</organism>
<dbReference type="Proteomes" id="UP000504606">
    <property type="component" value="Unplaced"/>
</dbReference>
<gene>
    <name evidence="3" type="primary">LOC127749731</name>
</gene>
<accession>A0A9C6UDP5</accession>
<dbReference type="OrthoDB" id="10029846at2759"/>
<dbReference type="PANTHER" id="PTHR47160">
    <property type="entry name" value="PUTATIVE-RELATED"/>
    <property type="match status" value="1"/>
</dbReference>
<evidence type="ECO:0000313" key="2">
    <source>
        <dbReference type="Proteomes" id="UP000504606"/>
    </source>
</evidence>
<name>A0A9C6UDP5_FRAOC</name>
<proteinExistence type="predicted"/>
<dbReference type="AlphaFoldDB" id="A0A9C6UDP5"/>
<feature type="domain" description="MULE transposase" evidence="1">
    <location>
        <begin position="156"/>
        <end position="250"/>
    </location>
</feature>
<dbReference type="GeneID" id="127749731"/>